<evidence type="ECO:0000256" key="1">
    <source>
        <dbReference type="SAM" id="MobiDB-lite"/>
    </source>
</evidence>
<evidence type="ECO:0000313" key="3">
    <source>
        <dbReference type="Proteomes" id="UP001500879"/>
    </source>
</evidence>
<name>A0ABP3ISK1_9ACTN</name>
<sequence length="113" mass="12127">MALVGREMALVGREMENRGSQGHDVLSARMLESARSTRLGQAVLGRIRHPEAVRDAGAMRAGWAWEKSDMGGVPLQDSFEVTRITPSGGGGVNYPSARARSASSTPRWNVGYA</sequence>
<keyword evidence="3" id="KW-1185">Reference proteome</keyword>
<organism evidence="2 3">
    <name type="scientific">Streptomyces luteireticuli</name>
    <dbReference type="NCBI Taxonomy" id="173858"/>
    <lineage>
        <taxon>Bacteria</taxon>
        <taxon>Bacillati</taxon>
        <taxon>Actinomycetota</taxon>
        <taxon>Actinomycetes</taxon>
        <taxon>Kitasatosporales</taxon>
        <taxon>Streptomycetaceae</taxon>
        <taxon>Streptomyces</taxon>
    </lineage>
</organism>
<gene>
    <name evidence="2" type="ORF">GCM10010357_49020</name>
</gene>
<protein>
    <submittedName>
        <fullName evidence="2">Uncharacterized protein</fullName>
    </submittedName>
</protein>
<reference evidence="3" key="1">
    <citation type="journal article" date="2019" name="Int. J. Syst. Evol. Microbiol.">
        <title>The Global Catalogue of Microorganisms (GCM) 10K type strain sequencing project: providing services to taxonomists for standard genome sequencing and annotation.</title>
        <authorList>
            <consortium name="The Broad Institute Genomics Platform"/>
            <consortium name="The Broad Institute Genome Sequencing Center for Infectious Disease"/>
            <person name="Wu L."/>
            <person name="Ma J."/>
        </authorList>
    </citation>
    <scope>NUCLEOTIDE SEQUENCE [LARGE SCALE GENOMIC DNA]</scope>
    <source>
        <strain evidence="3">JCM 4788</strain>
    </source>
</reference>
<dbReference type="Proteomes" id="UP001500879">
    <property type="component" value="Unassembled WGS sequence"/>
</dbReference>
<feature type="region of interest" description="Disordered" evidence="1">
    <location>
        <begin position="85"/>
        <end position="113"/>
    </location>
</feature>
<proteinExistence type="predicted"/>
<comment type="caution">
    <text evidence="2">The sequence shown here is derived from an EMBL/GenBank/DDBJ whole genome shotgun (WGS) entry which is preliminary data.</text>
</comment>
<dbReference type="EMBL" id="BAAABX010000051">
    <property type="protein sequence ID" value="GAA0421811.1"/>
    <property type="molecule type" value="Genomic_DNA"/>
</dbReference>
<accession>A0ABP3ISK1</accession>
<evidence type="ECO:0000313" key="2">
    <source>
        <dbReference type="EMBL" id="GAA0421811.1"/>
    </source>
</evidence>